<reference evidence="2 3" key="1">
    <citation type="submission" date="2019-04" db="EMBL/GenBank/DDBJ databases">
        <title>Friends and foes A comparative genomics study of 23 Aspergillus species from section Flavi.</title>
        <authorList>
            <consortium name="DOE Joint Genome Institute"/>
            <person name="Kjaerbolling I."/>
            <person name="Vesth T."/>
            <person name="Frisvad J.C."/>
            <person name="Nybo J.L."/>
            <person name="Theobald S."/>
            <person name="Kildgaard S."/>
            <person name="Isbrandt T."/>
            <person name="Kuo A."/>
            <person name="Sato A."/>
            <person name="Lyhne E.K."/>
            <person name="Kogle M.E."/>
            <person name="Wiebenga A."/>
            <person name="Kun R.S."/>
            <person name="Lubbers R.J."/>
            <person name="Makela M.R."/>
            <person name="Barry K."/>
            <person name="Chovatia M."/>
            <person name="Clum A."/>
            <person name="Daum C."/>
            <person name="Haridas S."/>
            <person name="He G."/>
            <person name="LaButti K."/>
            <person name="Lipzen A."/>
            <person name="Mondo S."/>
            <person name="Riley R."/>
            <person name="Salamov A."/>
            <person name="Simmons B.A."/>
            <person name="Magnuson J.K."/>
            <person name="Henrissat B."/>
            <person name="Mortensen U.H."/>
            <person name="Larsen T.O."/>
            <person name="Devries R.P."/>
            <person name="Grigoriev I.V."/>
            <person name="Machida M."/>
            <person name="Baker S.E."/>
            <person name="Andersen M.R."/>
        </authorList>
    </citation>
    <scope>NUCLEOTIDE SEQUENCE [LARGE SCALE GENOMIC DNA]</scope>
    <source>
        <strain evidence="2 3">CBS 151.66</strain>
    </source>
</reference>
<dbReference type="AlphaFoldDB" id="A0A5N5WIE4"/>
<gene>
    <name evidence="2" type="ORF">BDV29DRAFT_72117</name>
</gene>
<protein>
    <submittedName>
        <fullName evidence="2">Uncharacterized protein</fullName>
    </submittedName>
</protein>
<evidence type="ECO:0000256" key="1">
    <source>
        <dbReference type="SAM" id="MobiDB-lite"/>
    </source>
</evidence>
<sequence length="103" mass="11497">MSLRGHRWSTLVATPVVAGDIACNAQFHQQSQLEKHTAVPTRGVRSGHPCKVEYDSCCRLRSDWNSSYHPRCFVQWCTPAERKSPRRAGPDHQLLGPQTAVGS</sequence>
<dbReference type="EMBL" id="ML732403">
    <property type="protein sequence ID" value="KAB8068276.1"/>
    <property type="molecule type" value="Genomic_DNA"/>
</dbReference>
<evidence type="ECO:0000313" key="2">
    <source>
        <dbReference type="EMBL" id="KAB8068276.1"/>
    </source>
</evidence>
<accession>A0A5N5WIE4</accession>
<name>A0A5N5WIE4_9EURO</name>
<evidence type="ECO:0000313" key="3">
    <source>
        <dbReference type="Proteomes" id="UP000326565"/>
    </source>
</evidence>
<keyword evidence="3" id="KW-1185">Reference proteome</keyword>
<dbReference type="Proteomes" id="UP000326565">
    <property type="component" value="Unassembled WGS sequence"/>
</dbReference>
<organism evidence="2 3">
    <name type="scientific">Aspergillus leporis</name>
    <dbReference type="NCBI Taxonomy" id="41062"/>
    <lineage>
        <taxon>Eukaryota</taxon>
        <taxon>Fungi</taxon>
        <taxon>Dikarya</taxon>
        <taxon>Ascomycota</taxon>
        <taxon>Pezizomycotina</taxon>
        <taxon>Eurotiomycetes</taxon>
        <taxon>Eurotiomycetidae</taxon>
        <taxon>Eurotiales</taxon>
        <taxon>Aspergillaceae</taxon>
        <taxon>Aspergillus</taxon>
        <taxon>Aspergillus subgen. Circumdati</taxon>
    </lineage>
</organism>
<proteinExistence type="predicted"/>
<feature type="region of interest" description="Disordered" evidence="1">
    <location>
        <begin position="82"/>
        <end position="103"/>
    </location>
</feature>